<evidence type="ECO:0000313" key="3">
    <source>
        <dbReference type="EMBL" id="TMQ70341.1"/>
    </source>
</evidence>
<dbReference type="PANTHER" id="PTHR11911:SF111">
    <property type="entry name" value="INOSINE-5'-MONOPHOSPHATE DEHYDROGENASE"/>
    <property type="match status" value="1"/>
</dbReference>
<dbReference type="GO" id="GO:0003938">
    <property type="term" value="F:IMP dehydrogenase activity"/>
    <property type="evidence" value="ECO:0007669"/>
    <property type="project" value="InterPro"/>
</dbReference>
<dbReference type="Gene3D" id="3.20.20.70">
    <property type="entry name" value="Aldolase class I"/>
    <property type="match status" value="1"/>
</dbReference>
<dbReference type="FunFam" id="3.20.20.70:FF:000424">
    <property type="entry name" value="Inosine-5'-monophosphate dehydrogenase 2"/>
    <property type="match status" value="1"/>
</dbReference>
<feature type="domain" description="IMP dehydrogenase/GMP reductase" evidence="2">
    <location>
        <begin position="14"/>
        <end position="273"/>
    </location>
</feature>
<comment type="similarity">
    <text evidence="1">Belongs to the IMPDH/GMPR family.</text>
</comment>
<dbReference type="InterPro" id="IPR005990">
    <property type="entry name" value="IMP_DH"/>
</dbReference>
<proteinExistence type="inferred from homology"/>
<dbReference type="PANTHER" id="PTHR11911">
    <property type="entry name" value="INOSINE-5-MONOPHOSPHATE DEHYDROGENASE RELATED"/>
    <property type="match status" value="1"/>
</dbReference>
<dbReference type="GO" id="GO:0006183">
    <property type="term" value="P:GTP biosynthetic process"/>
    <property type="evidence" value="ECO:0007669"/>
    <property type="project" value="TreeGrafter"/>
</dbReference>
<dbReference type="EMBL" id="VBPA01000214">
    <property type="protein sequence ID" value="TMQ70341.1"/>
    <property type="molecule type" value="Genomic_DNA"/>
</dbReference>
<accession>A0A538U3C8</accession>
<organism evidence="3 4">
    <name type="scientific">Eiseniibacteriota bacterium</name>
    <dbReference type="NCBI Taxonomy" id="2212470"/>
    <lineage>
        <taxon>Bacteria</taxon>
        <taxon>Candidatus Eiseniibacteriota</taxon>
    </lineage>
</organism>
<sequence>MVTKSDLLLRRLRPDSTKDARGRLRVGAAIGARGDFVERAAELVKAGVDVLLIDIAHGHSDVMREAVEALRGRHAKIDLVCGNVGTAEGAAFLRDLGADAIKVGIGPGRGCRTRLETGAGVPQLQAIREAWHAVGEEVPIIADGGAREDKDLFLALLCGASSIMLGSMLAGTDEAPGTVIEDPATRQKHKIYRGALYDETSAEDSPFDTPAEGQEIEVPYKGSVVEVLHRIRGHLRSAVSYGGTDSLAAFRAEVVRDPRPHLIPLSAAARRESFTR</sequence>
<evidence type="ECO:0000259" key="2">
    <source>
        <dbReference type="Pfam" id="PF00478"/>
    </source>
</evidence>
<dbReference type="SUPFAM" id="SSF51412">
    <property type="entry name" value="Inosine monophosphate dehydrogenase (IMPDH)"/>
    <property type="match status" value="1"/>
</dbReference>
<dbReference type="InterPro" id="IPR001093">
    <property type="entry name" value="IMP_DH_GMPRt"/>
</dbReference>
<dbReference type="SMART" id="SM01240">
    <property type="entry name" value="IMPDH"/>
    <property type="match status" value="1"/>
</dbReference>
<dbReference type="Proteomes" id="UP000319836">
    <property type="component" value="Unassembled WGS sequence"/>
</dbReference>
<comment type="caution">
    <text evidence="3">The sequence shown here is derived from an EMBL/GenBank/DDBJ whole genome shotgun (WGS) entry which is preliminary data.</text>
</comment>
<dbReference type="AlphaFoldDB" id="A0A538U3C8"/>
<dbReference type="CDD" id="cd00381">
    <property type="entry name" value="IMPDH"/>
    <property type="match status" value="1"/>
</dbReference>
<evidence type="ECO:0000313" key="4">
    <source>
        <dbReference type="Proteomes" id="UP000319836"/>
    </source>
</evidence>
<gene>
    <name evidence="3" type="ORF">E6K80_08760</name>
</gene>
<protein>
    <submittedName>
        <fullName evidence="3">IMP dehydrogenase</fullName>
    </submittedName>
</protein>
<dbReference type="Pfam" id="PF00478">
    <property type="entry name" value="IMPDH"/>
    <property type="match status" value="1"/>
</dbReference>
<evidence type="ECO:0000256" key="1">
    <source>
        <dbReference type="ARBA" id="ARBA00005502"/>
    </source>
</evidence>
<reference evidence="3 4" key="1">
    <citation type="journal article" date="2019" name="Nat. Microbiol.">
        <title>Mediterranean grassland soil C-N compound turnover is dependent on rainfall and depth, and is mediated by genomically divergent microorganisms.</title>
        <authorList>
            <person name="Diamond S."/>
            <person name="Andeer P.F."/>
            <person name="Li Z."/>
            <person name="Crits-Christoph A."/>
            <person name="Burstein D."/>
            <person name="Anantharaman K."/>
            <person name="Lane K.R."/>
            <person name="Thomas B.C."/>
            <person name="Pan C."/>
            <person name="Northen T.R."/>
            <person name="Banfield J.F."/>
        </authorList>
    </citation>
    <scope>NUCLEOTIDE SEQUENCE [LARGE SCALE GENOMIC DNA]</scope>
    <source>
        <strain evidence="3">WS_10</strain>
    </source>
</reference>
<name>A0A538U3C8_UNCEI</name>
<dbReference type="InterPro" id="IPR013785">
    <property type="entry name" value="Aldolase_TIM"/>
</dbReference>